<dbReference type="RefSeq" id="XP_007377502.1">
    <property type="nucleotide sequence ID" value="XM_007377440.1"/>
</dbReference>
<dbReference type="HOGENOM" id="CLU_505427_0_0_1"/>
<evidence type="ECO:0000256" key="1">
    <source>
        <dbReference type="SAM" id="MobiDB-lite"/>
    </source>
</evidence>
<evidence type="ECO:0000313" key="3">
    <source>
        <dbReference type="Proteomes" id="UP000000709"/>
    </source>
</evidence>
<feature type="compositionally biased region" description="Basic and acidic residues" evidence="1">
    <location>
        <begin position="425"/>
        <end position="437"/>
    </location>
</feature>
<dbReference type="KEGG" id="spaa:SPAPADRAFT_52608"/>
<gene>
    <name evidence="2" type="ORF">SPAPADRAFT_52608</name>
</gene>
<feature type="compositionally biased region" description="Basic and acidic residues" evidence="1">
    <location>
        <begin position="304"/>
        <end position="314"/>
    </location>
</feature>
<name>G3AUF5_SPAPN</name>
<dbReference type="GeneID" id="18871700"/>
<feature type="region of interest" description="Disordered" evidence="1">
    <location>
        <begin position="302"/>
        <end position="465"/>
    </location>
</feature>
<proteinExistence type="predicted"/>
<reference evidence="2 3" key="1">
    <citation type="journal article" date="2011" name="Proc. Natl. Acad. Sci. U.S.A.">
        <title>Comparative genomics of xylose-fermenting fungi for enhanced biofuel production.</title>
        <authorList>
            <person name="Wohlbach D.J."/>
            <person name="Kuo A."/>
            <person name="Sato T.K."/>
            <person name="Potts K.M."/>
            <person name="Salamov A.A."/>
            <person name="LaButti K.M."/>
            <person name="Sun H."/>
            <person name="Clum A."/>
            <person name="Pangilinan J.L."/>
            <person name="Lindquist E.A."/>
            <person name="Lucas S."/>
            <person name="Lapidus A."/>
            <person name="Jin M."/>
            <person name="Gunawan C."/>
            <person name="Balan V."/>
            <person name="Dale B.E."/>
            <person name="Jeffries T.W."/>
            <person name="Zinkel R."/>
            <person name="Barry K.W."/>
            <person name="Grigoriev I.V."/>
            <person name="Gasch A.P."/>
        </authorList>
    </citation>
    <scope>NUCLEOTIDE SEQUENCE [LARGE SCALE GENOMIC DNA]</scope>
    <source>
        <strain evidence="3">NRRL Y-27907 / 11-Y1</strain>
    </source>
</reference>
<dbReference type="OrthoDB" id="10492065at2759"/>
<evidence type="ECO:0000313" key="2">
    <source>
        <dbReference type="EMBL" id="EGW30531.1"/>
    </source>
</evidence>
<dbReference type="Proteomes" id="UP000000709">
    <property type="component" value="Unassembled WGS sequence"/>
</dbReference>
<organism evidence="3">
    <name type="scientific">Spathaspora passalidarum (strain NRRL Y-27907 / 11-Y1)</name>
    <dbReference type="NCBI Taxonomy" id="619300"/>
    <lineage>
        <taxon>Eukaryota</taxon>
        <taxon>Fungi</taxon>
        <taxon>Dikarya</taxon>
        <taxon>Ascomycota</taxon>
        <taxon>Saccharomycotina</taxon>
        <taxon>Pichiomycetes</taxon>
        <taxon>Debaryomycetaceae</taxon>
        <taxon>Spathaspora</taxon>
    </lineage>
</organism>
<feature type="compositionally biased region" description="Basic and acidic residues" evidence="1">
    <location>
        <begin position="327"/>
        <end position="347"/>
    </location>
</feature>
<dbReference type="InParanoid" id="G3AUF5"/>
<accession>G3AUF5</accession>
<sequence>MASDNEDPIDTADLENQWYNRQITKINLAEIYIHNYDHNLNHIYNETCHMKEIEELNTVEFWKDFIVGVEEFYTNIRTYFNNPAGFKITQGYIHNLEYGNGPYAMDDLKIQLVLLDETVVGFIKSRSQLIDEICAFTGNKTATMKDVYEYFNSKRTLTSAETCYEPEELVMKDALRIVFVTAMGFRRQTLLWMLALSDEIKKKKSECFQFLNSIPFEFILAYISMKQDNDASGGVLRGYIPFTNFLANEYILYKEDKEAYKMKPFETVQYLLKTDPEVDSQHFTNLGNVYTGKRATLSQALASKTHDKRPERFTESPPSFAKRKLHSSFERASKTRRIERPSFRDRSNIPYSRVHTPSAGCDRYMPRISETNLIPVNENRFKSRPVGPRDDTPIGSLSRPTSPRENSPLAPPTPVSSIANLDNIRWPERDPDTKKPETVVTSSIYPKSNDENETPHLPIAPMDRRPSVDVKPLSYKEIIHKYTRTSDGATIGSNLLGSSCGKKNKEVIKSDREQPEEDIKVIGILEEHKSTRSESTQKE</sequence>
<protein>
    <submittedName>
        <fullName evidence="2">Uncharacterized protein</fullName>
    </submittedName>
</protein>
<keyword evidence="3" id="KW-1185">Reference proteome</keyword>
<dbReference type="AlphaFoldDB" id="G3AUF5"/>
<dbReference type="EMBL" id="GL996505">
    <property type="protein sequence ID" value="EGW30531.1"/>
    <property type="molecule type" value="Genomic_DNA"/>
</dbReference>